<dbReference type="Gene3D" id="3.40.50.300">
    <property type="entry name" value="P-loop containing nucleotide triphosphate hydrolases"/>
    <property type="match status" value="1"/>
</dbReference>
<dbReference type="CDD" id="cd18011">
    <property type="entry name" value="DEXDc_RapA"/>
    <property type="match status" value="1"/>
</dbReference>
<dbReference type="Pfam" id="PF00271">
    <property type="entry name" value="Helicase_C"/>
    <property type="match status" value="1"/>
</dbReference>
<dbReference type="EMBL" id="SOZH01000002">
    <property type="protein sequence ID" value="TFF17016.1"/>
    <property type="molecule type" value="Genomic_DNA"/>
</dbReference>
<dbReference type="InterPro" id="IPR027417">
    <property type="entry name" value="P-loop_NTPase"/>
</dbReference>
<dbReference type="GO" id="GO:0004386">
    <property type="term" value="F:helicase activity"/>
    <property type="evidence" value="ECO:0007669"/>
    <property type="project" value="UniProtKB-KW"/>
</dbReference>
<evidence type="ECO:0000256" key="3">
    <source>
        <dbReference type="ARBA" id="ARBA00022806"/>
    </source>
</evidence>
<dbReference type="Proteomes" id="UP000298003">
    <property type="component" value="Unassembled WGS sequence"/>
</dbReference>
<organism evidence="7 8">
    <name type="scientific">Cellulosimicrobium funkei</name>
    <dbReference type="NCBI Taxonomy" id="264251"/>
    <lineage>
        <taxon>Bacteria</taxon>
        <taxon>Bacillati</taxon>
        <taxon>Actinomycetota</taxon>
        <taxon>Actinomycetes</taxon>
        <taxon>Micrococcales</taxon>
        <taxon>Promicromonosporaceae</taxon>
        <taxon>Cellulosimicrobium</taxon>
    </lineage>
</organism>
<dbReference type="SMART" id="SM00487">
    <property type="entry name" value="DEXDc"/>
    <property type="match status" value="1"/>
</dbReference>
<protein>
    <submittedName>
        <fullName evidence="7">Helicase</fullName>
    </submittedName>
</protein>
<dbReference type="GO" id="GO:0031297">
    <property type="term" value="P:replication fork processing"/>
    <property type="evidence" value="ECO:0007669"/>
    <property type="project" value="TreeGrafter"/>
</dbReference>
<comment type="caution">
    <text evidence="7">The sequence shown here is derived from an EMBL/GenBank/DDBJ whole genome shotgun (WGS) entry which is preliminary data.</text>
</comment>
<dbReference type="InterPro" id="IPR057342">
    <property type="entry name" value="DEXDc_RapA"/>
</dbReference>
<dbReference type="GO" id="GO:0006281">
    <property type="term" value="P:DNA repair"/>
    <property type="evidence" value="ECO:0007669"/>
    <property type="project" value="TreeGrafter"/>
</dbReference>
<dbReference type="InterPro" id="IPR049730">
    <property type="entry name" value="SNF2/RAD54-like_C"/>
</dbReference>
<keyword evidence="4" id="KW-0067">ATP-binding</keyword>
<dbReference type="Gene3D" id="3.40.50.10810">
    <property type="entry name" value="Tandem AAA-ATPase domain"/>
    <property type="match status" value="1"/>
</dbReference>
<dbReference type="AlphaFoldDB" id="A0A4Y8R841"/>
<dbReference type="GO" id="GO:0005524">
    <property type="term" value="F:ATP binding"/>
    <property type="evidence" value="ECO:0007669"/>
    <property type="project" value="InterPro"/>
</dbReference>
<evidence type="ECO:0000256" key="4">
    <source>
        <dbReference type="ARBA" id="ARBA00022840"/>
    </source>
</evidence>
<evidence type="ECO:0000256" key="2">
    <source>
        <dbReference type="ARBA" id="ARBA00022801"/>
    </source>
</evidence>
<dbReference type="PROSITE" id="PS51192">
    <property type="entry name" value="HELICASE_ATP_BIND_1"/>
    <property type="match status" value="1"/>
</dbReference>
<evidence type="ECO:0000259" key="5">
    <source>
        <dbReference type="PROSITE" id="PS51192"/>
    </source>
</evidence>
<feature type="domain" description="Helicase C-terminal" evidence="6">
    <location>
        <begin position="693"/>
        <end position="863"/>
    </location>
</feature>
<evidence type="ECO:0000259" key="6">
    <source>
        <dbReference type="PROSITE" id="PS51194"/>
    </source>
</evidence>
<evidence type="ECO:0000256" key="1">
    <source>
        <dbReference type="ARBA" id="ARBA00022741"/>
    </source>
</evidence>
<dbReference type="InterPro" id="IPR001650">
    <property type="entry name" value="Helicase_C-like"/>
</dbReference>
<evidence type="ECO:0000313" key="7">
    <source>
        <dbReference type="EMBL" id="TFF17016.1"/>
    </source>
</evidence>
<dbReference type="GO" id="GO:0003677">
    <property type="term" value="F:DNA binding"/>
    <property type="evidence" value="ECO:0007669"/>
    <property type="project" value="InterPro"/>
</dbReference>
<dbReference type="InterPro" id="IPR038718">
    <property type="entry name" value="SNF2-like_sf"/>
</dbReference>
<dbReference type="InterPro" id="IPR014001">
    <property type="entry name" value="Helicase_ATP-bd"/>
</dbReference>
<dbReference type="PANTHER" id="PTHR45766:SF6">
    <property type="entry name" value="SWI_SNF-RELATED MATRIX-ASSOCIATED ACTIN-DEPENDENT REGULATOR OF CHROMATIN SUBFAMILY A-LIKE PROTEIN 1"/>
    <property type="match status" value="1"/>
</dbReference>
<keyword evidence="8" id="KW-1185">Reference proteome</keyword>
<dbReference type="Pfam" id="PF04851">
    <property type="entry name" value="ResIII"/>
    <property type="match status" value="1"/>
</dbReference>
<evidence type="ECO:0000313" key="8">
    <source>
        <dbReference type="Proteomes" id="UP000298003"/>
    </source>
</evidence>
<proteinExistence type="predicted"/>
<dbReference type="SUPFAM" id="SSF52540">
    <property type="entry name" value="P-loop containing nucleoside triphosphate hydrolases"/>
    <property type="match status" value="2"/>
</dbReference>
<keyword evidence="1" id="KW-0547">Nucleotide-binding</keyword>
<name>A0A4Y8R841_9MICO</name>
<keyword evidence="3 7" id="KW-0347">Helicase</keyword>
<dbReference type="InterPro" id="IPR006935">
    <property type="entry name" value="Helicase/UvrB_N"/>
</dbReference>
<dbReference type="CDD" id="cd18793">
    <property type="entry name" value="SF2_C_SNF"/>
    <property type="match status" value="1"/>
</dbReference>
<dbReference type="PROSITE" id="PS51194">
    <property type="entry name" value="HELICASE_CTER"/>
    <property type="match status" value="1"/>
</dbReference>
<feature type="domain" description="Helicase ATP-binding" evidence="5">
    <location>
        <begin position="251"/>
        <end position="413"/>
    </location>
</feature>
<dbReference type="PANTHER" id="PTHR45766">
    <property type="entry name" value="DNA ANNEALING HELICASE AND ENDONUCLEASE ZRANB3 FAMILY MEMBER"/>
    <property type="match status" value="1"/>
</dbReference>
<reference evidence="7 8" key="1">
    <citation type="submission" date="2019-03" db="EMBL/GenBank/DDBJ databases">
        <title>Cellulosimicrobium funkei JCM14302 Assembly.</title>
        <authorList>
            <person name="Dou T."/>
        </authorList>
    </citation>
    <scope>NUCLEOTIDE SEQUENCE [LARGE SCALE GENOMIC DNA]</scope>
    <source>
        <strain evidence="7 8">JCM 14302</strain>
    </source>
</reference>
<dbReference type="SMART" id="SM00490">
    <property type="entry name" value="HELICc"/>
    <property type="match status" value="1"/>
</dbReference>
<sequence length="1080" mass="120903">MPVAWRRCGARWNQLSAEVLVGNDGDAIDGLRKHLVDANTVSSLSESFSIFAFEAFEDSLTDADMNLLLWRGALDEPLNGVESEHVLRSRLDQHHVAQRCLTWAQQHVEVRELKRRTRETWVQVDGPTPFALTGAGFDAESMGVVAAEGVHLFQEHVGDQAVAPIAKQMAQLWGDRTIGVPVTDEFLDRLRELVRDNDPESVYLRIITALFEDFLNDSADDTRRRGLTGFYDTQVWKKLYKFQRDGVLGAIQKLERHNGCIIADSVGLGKTFEALAVIKYYELRNDRVLVLAPKRLRENWTIYRSNDVRNPLVDDRFNYDVLNHTDLSRGNGFSGDIDLAHINWGNYDLVVIDESHNFRNNPQLQRDTKTRYQKLMEDVFKAGVKTKVLMLSATPVNTRLADLKNQVLFATEGDDDALAGDGIKSIESTLRQAQTRFRAWQDTPESQRSAQTLVSHLGLDYIRLLDLVTIARSRKHIEKYYGTSDVGKFPDRRQPVNIKSAIDARDQLMPLADINRRILALNLASYKPMSYVLPGHRDRYAQLYDHKIAGSGERIFRQEHRDNNVVHLLRVNLLKRLESSVNSMAMTVGKMLHTVQTTIDKLDAYEADHSRAISLAEIEGRDWDDLNFDDPMFEDAVVGSNVKVLLPDIDRPRWRQELEEDRDALRELLDEMSVVTPARDLKLAKLKAYLREKIENPYNTGNRKALVFTAFSDTAEYLYEHIAPWAAKEFGIHVALVTGSTAKATLKMPRTDMLGVLTAFSPLSKSGDPAADQIDLVIATDAISEGQNLQDCDTVVNYDIHWNPVRIVQRFGRVDRLGTQNTSVQLVNFWPDLDLESYINLEKRVSGRMALLDVSATGEENLLTEAEQKAMNDLEYRRKQLEQMQTAAPTMEDLAGGLSITDLTLSDFRMDAAARDANALAELAQWPQALHGVARFDATLDAEGLGPGAVFLLRVRDEEIPLPPAYPLAPFLLLYVTDDGTVAHAVDEPKLALDVLRRHGMDAPSVDAEAVASFAKRTRGGARMDHYRGLLEAAITAATGKGTENRVASLFTAGPSLLGDGGASAGRASVDLIAWMALVP</sequence>
<gene>
    <name evidence="7" type="ORF">E1O70_02205</name>
</gene>
<keyword evidence="2" id="KW-0378">Hydrolase</keyword>
<accession>A0A4Y8R841</accession>
<dbReference type="GO" id="GO:0016787">
    <property type="term" value="F:hydrolase activity"/>
    <property type="evidence" value="ECO:0007669"/>
    <property type="project" value="UniProtKB-KW"/>
</dbReference>